<keyword evidence="1" id="KW-0472">Membrane</keyword>
<dbReference type="PANTHER" id="PTHR31389">
    <property type="entry name" value="LD39211P"/>
    <property type="match status" value="1"/>
</dbReference>
<feature type="transmembrane region" description="Helical" evidence="1">
    <location>
        <begin position="5"/>
        <end position="22"/>
    </location>
</feature>
<reference evidence="3" key="1">
    <citation type="submission" date="2022-11" db="UniProtKB">
        <authorList>
            <consortium name="WormBaseParasite"/>
        </authorList>
    </citation>
    <scope>IDENTIFICATION</scope>
</reference>
<dbReference type="Proteomes" id="UP000887578">
    <property type="component" value="Unplaced"/>
</dbReference>
<keyword evidence="2" id="KW-1185">Reference proteome</keyword>
<dbReference type="PANTHER" id="PTHR31389:SF4">
    <property type="entry name" value="LD39211P"/>
    <property type="match status" value="1"/>
</dbReference>
<proteinExistence type="predicted"/>
<name>A0A914R033_9BILA</name>
<sequence length="329" mass="38577">MIYKYRNYIVFLFGLTIVYYSYETRYLSRNIYVTTTYAKHLQEWEKVPFCPALNESDWELLKELTTPYVMVQDWEREDLGIEDLGFVTYASFDHLTEAIVSCNTIRAIPELLNVSLTVYLSPDVTDDLKAIYKKICPHAKFILFPFEKYPEKVKDLNNYIFKPLYIAEALKNHKNLIQTSVRENPLDVSLLRTAYHSNFLTTHPKMYDCFPNIKPSDMSRVVQYNAGLVLWIGSEAGWTSMHRWVECALQPSCMAPLGSTKSCTMKNISQSRFSGCHRFDQAAINLILYENSNSTTNLYQRNTNYFKIIRRRNLFVKPKIKETTIKRKF</sequence>
<evidence type="ECO:0000313" key="2">
    <source>
        <dbReference type="Proteomes" id="UP000887578"/>
    </source>
</evidence>
<accession>A0A914R033</accession>
<protein>
    <submittedName>
        <fullName evidence="3">Aminoglycoside N(3)-acetyltransferase</fullName>
    </submittedName>
</protein>
<keyword evidence="1" id="KW-1133">Transmembrane helix</keyword>
<organism evidence="2 3">
    <name type="scientific">Panagrolaimus davidi</name>
    <dbReference type="NCBI Taxonomy" id="227884"/>
    <lineage>
        <taxon>Eukaryota</taxon>
        <taxon>Metazoa</taxon>
        <taxon>Ecdysozoa</taxon>
        <taxon>Nematoda</taxon>
        <taxon>Chromadorea</taxon>
        <taxon>Rhabditida</taxon>
        <taxon>Tylenchina</taxon>
        <taxon>Panagrolaimomorpha</taxon>
        <taxon>Panagrolaimoidea</taxon>
        <taxon>Panagrolaimidae</taxon>
        <taxon>Panagrolaimus</taxon>
    </lineage>
</organism>
<keyword evidence="1" id="KW-0812">Transmembrane</keyword>
<dbReference type="WBParaSite" id="PDA_v2.g9990.t1">
    <property type="protein sequence ID" value="PDA_v2.g9990.t1"/>
    <property type="gene ID" value="PDA_v2.g9990"/>
</dbReference>
<evidence type="ECO:0000313" key="3">
    <source>
        <dbReference type="WBParaSite" id="PDA_v2.g9990.t1"/>
    </source>
</evidence>
<evidence type="ECO:0000256" key="1">
    <source>
        <dbReference type="SAM" id="Phobius"/>
    </source>
</evidence>
<dbReference type="AlphaFoldDB" id="A0A914R033"/>